<organism evidence="13 14">
    <name type="scientific">Flavobacterium suzhouense</name>
    <dbReference type="NCBI Taxonomy" id="1529638"/>
    <lineage>
        <taxon>Bacteria</taxon>
        <taxon>Pseudomonadati</taxon>
        <taxon>Bacteroidota</taxon>
        <taxon>Flavobacteriia</taxon>
        <taxon>Flavobacteriales</taxon>
        <taxon>Flavobacteriaceae</taxon>
        <taxon>Flavobacterium</taxon>
    </lineage>
</organism>
<keyword evidence="9 12" id="KW-0472">Membrane</keyword>
<feature type="transmembrane region" description="Helical" evidence="12">
    <location>
        <begin position="289"/>
        <end position="309"/>
    </location>
</feature>
<evidence type="ECO:0000256" key="4">
    <source>
        <dbReference type="ARBA" id="ARBA00022723"/>
    </source>
</evidence>
<feature type="transmembrane region" description="Helical" evidence="12">
    <location>
        <begin position="12"/>
        <end position="30"/>
    </location>
</feature>
<keyword evidence="2" id="KW-1003">Cell membrane</keyword>
<evidence type="ECO:0000313" key="14">
    <source>
        <dbReference type="Proteomes" id="UP001597480"/>
    </source>
</evidence>
<comment type="subcellular location">
    <subcellularLocation>
        <location evidence="1">Membrane</location>
        <topology evidence="1">Multi-pass membrane protein</topology>
    </subcellularLocation>
</comment>
<dbReference type="InterPro" id="IPR003780">
    <property type="entry name" value="COX15/CtaA_fam"/>
</dbReference>
<dbReference type="Pfam" id="PF02628">
    <property type="entry name" value="COX15-CtaA"/>
    <property type="match status" value="2"/>
</dbReference>
<name>A0ABW5NTR5_9FLAO</name>
<dbReference type="InterPro" id="IPR050450">
    <property type="entry name" value="COX15/CtaA_HemeA_synthase"/>
</dbReference>
<evidence type="ECO:0000256" key="5">
    <source>
        <dbReference type="ARBA" id="ARBA00022989"/>
    </source>
</evidence>
<evidence type="ECO:0000313" key="13">
    <source>
        <dbReference type="EMBL" id="MFD2601448.1"/>
    </source>
</evidence>
<evidence type="ECO:0000256" key="10">
    <source>
        <dbReference type="ARBA" id="ARBA00023157"/>
    </source>
</evidence>
<evidence type="ECO:0000256" key="7">
    <source>
        <dbReference type="ARBA" id="ARBA00023004"/>
    </source>
</evidence>
<evidence type="ECO:0000256" key="2">
    <source>
        <dbReference type="ARBA" id="ARBA00022475"/>
    </source>
</evidence>
<gene>
    <name evidence="13" type="ORF">ACFSR3_05215</name>
</gene>
<accession>A0ABW5NTR5</accession>
<evidence type="ECO:0000256" key="12">
    <source>
        <dbReference type="SAM" id="Phobius"/>
    </source>
</evidence>
<dbReference type="Proteomes" id="UP001597480">
    <property type="component" value="Unassembled WGS sequence"/>
</dbReference>
<evidence type="ECO:0000256" key="3">
    <source>
        <dbReference type="ARBA" id="ARBA00022692"/>
    </source>
</evidence>
<protein>
    <submittedName>
        <fullName evidence="13">Heme A synthase</fullName>
    </submittedName>
</protein>
<evidence type="ECO:0000256" key="8">
    <source>
        <dbReference type="ARBA" id="ARBA00023133"/>
    </source>
</evidence>
<dbReference type="RefSeq" id="WP_379820030.1">
    <property type="nucleotide sequence ID" value="NZ_JBHUMD010000006.1"/>
</dbReference>
<proteinExistence type="predicted"/>
<keyword evidence="3 12" id="KW-0812">Transmembrane</keyword>
<feature type="transmembrane region" description="Helical" evidence="12">
    <location>
        <begin position="255"/>
        <end position="277"/>
    </location>
</feature>
<feature type="transmembrane region" description="Helical" evidence="12">
    <location>
        <begin position="315"/>
        <end position="335"/>
    </location>
</feature>
<reference evidence="14" key="1">
    <citation type="journal article" date="2019" name="Int. J. Syst. Evol. Microbiol.">
        <title>The Global Catalogue of Microorganisms (GCM) 10K type strain sequencing project: providing services to taxonomists for standard genome sequencing and annotation.</title>
        <authorList>
            <consortium name="The Broad Institute Genomics Platform"/>
            <consortium name="The Broad Institute Genome Sequencing Center for Infectious Disease"/>
            <person name="Wu L."/>
            <person name="Ma J."/>
        </authorList>
    </citation>
    <scope>NUCLEOTIDE SEQUENCE [LARGE SCALE GENOMIC DNA]</scope>
    <source>
        <strain evidence="14">KCTC 42107</strain>
    </source>
</reference>
<keyword evidence="4" id="KW-0479">Metal-binding</keyword>
<keyword evidence="14" id="KW-1185">Reference proteome</keyword>
<evidence type="ECO:0000256" key="6">
    <source>
        <dbReference type="ARBA" id="ARBA00023002"/>
    </source>
</evidence>
<keyword evidence="7" id="KW-0408">Iron</keyword>
<evidence type="ECO:0000256" key="11">
    <source>
        <dbReference type="ARBA" id="ARBA00023444"/>
    </source>
</evidence>
<comment type="pathway">
    <text evidence="11">Porphyrin-containing compound metabolism.</text>
</comment>
<evidence type="ECO:0000256" key="9">
    <source>
        <dbReference type="ARBA" id="ARBA00023136"/>
    </source>
</evidence>
<dbReference type="PANTHER" id="PTHR35457">
    <property type="entry name" value="HEME A SYNTHASE"/>
    <property type="match status" value="1"/>
</dbReference>
<feature type="transmembrane region" description="Helical" evidence="12">
    <location>
        <begin position="173"/>
        <end position="191"/>
    </location>
</feature>
<keyword evidence="5 12" id="KW-1133">Transmembrane helix</keyword>
<keyword evidence="6" id="KW-0560">Oxidoreductase</keyword>
<feature type="transmembrane region" description="Helical" evidence="12">
    <location>
        <begin position="116"/>
        <end position="136"/>
    </location>
</feature>
<keyword evidence="8" id="KW-0350">Heme biosynthesis</keyword>
<comment type="caution">
    <text evidence="13">The sequence shown here is derived from an EMBL/GenBank/DDBJ whole genome shotgun (WGS) entry which is preliminary data.</text>
</comment>
<evidence type="ECO:0000256" key="1">
    <source>
        <dbReference type="ARBA" id="ARBA00004141"/>
    </source>
</evidence>
<sequence>MKISFQKITKTAIILVYLVIVAGALVRMTGSGMGCPDWPRCFGYYIPPTDIKELMWSPNHQFNKGQVIIKDEKLWVAKETFTTTDTYDASNWEEYTKHDYAEFNPVHTWVEYVNRLVGALAGVAVFAMAIASFGFWRRKTSIILLSWLTVFMMGFQAWLGATVVYSVLNPVKITIHMVMALIIVAVILYILDKSKALNYAAISFKKDKLFKSLLVTSLIITLIQVVLGTEVRQFVDERVKMLGYENMHLVMDSPIMQFYFHRTFSFVVFGINLWLYLRNKKLNLGYKKTTWVMYLLGIEILSGIAMYYLDFPFGMQTTHLVSASALFGIQFYMLLESSRKEGQYIA</sequence>
<dbReference type="PANTHER" id="PTHR35457:SF1">
    <property type="entry name" value="HEME A SYNTHASE"/>
    <property type="match status" value="1"/>
</dbReference>
<keyword evidence="10" id="KW-1015">Disulfide bond</keyword>
<feature type="transmembrane region" description="Helical" evidence="12">
    <location>
        <begin position="143"/>
        <end position="167"/>
    </location>
</feature>
<feature type="transmembrane region" description="Helical" evidence="12">
    <location>
        <begin position="212"/>
        <end position="235"/>
    </location>
</feature>
<dbReference type="EMBL" id="JBHUMD010000006">
    <property type="protein sequence ID" value="MFD2601448.1"/>
    <property type="molecule type" value="Genomic_DNA"/>
</dbReference>